<protein>
    <recommendedName>
        <fullName evidence="5 6">Dephospho-CoA kinase</fullName>
        <ecNumber evidence="5 6">2.7.1.24</ecNumber>
    </recommendedName>
    <alternativeName>
        <fullName evidence="5">Dephosphocoenzyme A kinase</fullName>
    </alternativeName>
</protein>
<dbReference type="Proteomes" id="UP000019760">
    <property type="component" value="Unassembled WGS sequence"/>
</dbReference>
<dbReference type="PANTHER" id="PTHR10695">
    <property type="entry name" value="DEPHOSPHO-COA KINASE-RELATED"/>
    <property type="match status" value="1"/>
</dbReference>
<dbReference type="GO" id="GO:0005737">
    <property type="term" value="C:cytoplasm"/>
    <property type="evidence" value="ECO:0007669"/>
    <property type="project" value="UniProtKB-SubCell"/>
</dbReference>
<evidence type="ECO:0000256" key="3">
    <source>
        <dbReference type="ARBA" id="ARBA00022840"/>
    </source>
</evidence>
<keyword evidence="5 7" id="KW-0418">Kinase</keyword>
<organism evidence="7 8">
    <name type="scientific">Acidomonas methanolica NBRC 104435</name>
    <dbReference type="NCBI Taxonomy" id="1231351"/>
    <lineage>
        <taxon>Bacteria</taxon>
        <taxon>Pseudomonadati</taxon>
        <taxon>Pseudomonadota</taxon>
        <taxon>Alphaproteobacteria</taxon>
        <taxon>Acetobacterales</taxon>
        <taxon>Acetobacteraceae</taxon>
        <taxon>Acidomonas</taxon>
    </lineage>
</organism>
<dbReference type="GO" id="GO:0004140">
    <property type="term" value="F:dephospho-CoA kinase activity"/>
    <property type="evidence" value="ECO:0007669"/>
    <property type="project" value="UniProtKB-UniRule"/>
</dbReference>
<evidence type="ECO:0000256" key="2">
    <source>
        <dbReference type="ARBA" id="ARBA00022741"/>
    </source>
</evidence>
<dbReference type="UniPathway" id="UPA00241">
    <property type="reaction ID" value="UER00356"/>
</dbReference>
<keyword evidence="5" id="KW-0963">Cytoplasm</keyword>
<keyword evidence="5" id="KW-0808">Transferase</keyword>
<dbReference type="SUPFAM" id="SSF52540">
    <property type="entry name" value="P-loop containing nucleoside triphosphate hydrolases"/>
    <property type="match status" value="1"/>
</dbReference>
<dbReference type="GO" id="GO:0005524">
    <property type="term" value="F:ATP binding"/>
    <property type="evidence" value="ECO:0007669"/>
    <property type="project" value="UniProtKB-UniRule"/>
</dbReference>
<dbReference type="InterPro" id="IPR001977">
    <property type="entry name" value="Depp_CoAkinase"/>
</dbReference>
<evidence type="ECO:0000256" key="1">
    <source>
        <dbReference type="ARBA" id="ARBA00009018"/>
    </source>
</evidence>
<dbReference type="GO" id="GO:0015937">
    <property type="term" value="P:coenzyme A biosynthetic process"/>
    <property type="evidence" value="ECO:0007669"/>
    <property type="project" value="UniProtKB-UniRule"/>
</dbReference>
<reference evidence="8" key="1">
    <citation type="journal article" date="2014" name="FEMS Microbiol. Lett.">
        <title>Draft Genomic DNA Sequence of the Facultatively Methylotrophic Bacterium Acidomonas methanolica type strain MB58.</title>
        <authorList>
            <person name="Higashiura N."/>
            <person name="Hadano H."/>
            <person name="Hirakawa H."/>
            <person name="Matsutani M."/>
            <person name="Takabe S."/>
            <person name="Matsushita K."/>
            <person name="Azuma Y."/>
        </authorList>
    </citation>
    <scope>NUCLEOTIDE SEQUENCE [LARGE SCALE GENOMIC DNA]</scope>
    <source>
        <strain evidence="8">MB58</strain>
    </source>
</reference>
<evidence type="ECO:0000256" key="5">
    <source>
        <dbReference type="HAMAP-Rule" id="MF_00376"/>
    </source>
</evidence>
<keyword evidence="8" id="KW-1185">Reference proteome</keyword>
<keyword evidence="2 5" id="KW-0547">Nucleotide-binding</keyword>
<comment type="subcellular location">
    <subcellularLocation>
        <location evidence="5">Cytoplasm</location>
    </subcellularLocation>
</comment>
<sequence>MRILGLTGGMGAGKTYVATLFRATGWPVFDADACVHRLQSRGGAAIAPIARLWPGVVVDGAVNRAKLRAAVIHDPEAMRTLEGVIHPLVRQEREHFVRHARARGHRWCVFEIPLLFETGAERECDRVLVVTAPESLRIRRVMRRRSVDLGQARALLARQMAENERRRRADFVLHTGLSRAETFRQFIRIKTALESLP</sequence>
<dbReference type="PANTHER" id="PTHR10695:SF46">
    <property type="entry name" value="BIFUNCTIONAL COENZYME A SYNTHASE-RELATED"/>
    <property type="match status" value="1"/>
</dbReference>
<dbReference type="PROSITE" id="PS51219">
    <property type="entry name" value="DPCK"/>
    <property type="match status" value="1"/>
</dbReference>
<gene>
    <name evidence="5" type="primary">coaE</name>
    <name evidence="7" type="ORF">Amme_041_028</name>
</gene>
<dbReference type="AlphaFoldDB" id="A0A023D4J0"/>
<evidence type="ECO:0000256" key="4">
    <source>
        <dbReference type="ARBA" id="ARBA00022993"/>
    </source>
</evidence>
<dbReference type="Pfam" id="PF01121">
    <property type="entry name" value="CoaE"/>
    <property type="match status" value="1"/>
</dbReference>
<dbReference type="HAMAP" id="MF_00376">
    <property type="entry name" value="Dephospho_CoA_kinase"/>
    <property type="match status" value="1"/>
</dbReference>
<name>A0A023D4J0_ACIMT</name>
<comment type="pathway">
    <text evidence="5">Cofactor biosynthesis; coenzyme A biosynthesis; CoA from (R)-pantothenate: step 5/5.</text>
</comment>
<dbReference type="CDD" id="cd02022">
    <property type="entry name" value="DPCK"/>
    <property type="match status" value="1"/>
</dbReference>
<accession>A0A023D4J0</accession>
<evidence type="ECO:0000313" key="7">
    <source>
        <dbReference type="EMBL" id="GAJ28994.1"/>
    </source>
</evidence>
<comment type="function">
    <text evidence="5">Catalyzes the phosphorylation of the 3'-hydroxyl group of dephosphocoenzyme A to form coenzyme A.</text>
</comment>
<comment type="caution">
    <text evidence="7">The sequence shown here is derived from an EMBL/GenBank/DDBJ whole genome shotgun (WGS) entry which is preliminary data.</text>
</comment>
<evidence type="ECO:0000313" key="8">
    <source>
        <dbReference type="Proteomes" id="UP000019760"/>
    </source>
</evidence>
<dbReference type="EMBL" id="BAND01000041">
    <property type="protein sequence ID" value="GAJ28994.1"/>
    <property type="molecule type" value="Genomic_DNA"/>
</dbReference>
<dbReference type="InterPro" id="IPR027417">
    <property type="entry name" value="P-loop_NTPase"/>
</dbReference>
<reference evidence="7 8" key="2">
    <citation type="journal article" date="2014" name="FEMS Microbiol. Lett.">
        <title>Draft genomic DNA sequence of the facultatively methylotrophic bacterium Acidomonas methanolica type strain MB58.</title>
        <authorList>
            <person name="Higashiura N."/>
            <person name="Hadano H."/>
            <person name="Hirakawa H."/>
            <person name="Matsutani M."/>
            <person name="Takabe S."/>
            <person name="Matsushita K."/>
            <person name="Azuma Y."/>
        </authorList>
    </citation>
    <scope>NUCLEOTIDE SEQUENCE [LARGE SCALE GENOMIC DNA]</scope>
    <source>
        <strain evidence="7 8">MB58</strain>
    </source>
</reference>
<keyword evidence="3 5" id="KW-0067">ATP-binding</keyword>
<proteinExistence type="inferred from homology"/>
<dbReference type="NCBIfam" id="TIGR00152">
    <property type="entry name" value="dephospho-CoA kinase"/>
    <property type="match status" value="1"/>
</dbReference>
<comment type="similarity">
    <text evidence="1 5">Belongs to the CoaE family.</text>
</comment>
<keyword evidence="4 5" id="KW-0173">Coenzyme A biosynthesis</keyword>
<dbReference type="OrthoDB" id="9812943at2"/>
<dbReference type="Gene3D" id="3.40.50.300">
    <property type="entry name" value="P-loop containing nucleotide triphosphate hydrolases"/>
    <property type="match status" value="1"/>
</dbReference>
<feature type="binding site" evidence="5">
    <location>
        <begin position="11"/>
        <end position="16"/>
    </location>
    <ligand>
        <name>ATP</name>
        <dbReference type="ChEBI" id="CHEBI:30616"/>
    </ligand>
</feature>
<comment type="catalytic activity">
    <reaction evidence="5">
        <text>3'-dephospho-CoA + ATP = ADP + CoA + H(+)</text>
        <dbReference type="Rhea" id="RHEA:18245"/>
        <dbReference type="ChEBI" id="CHEBI:15378"/>
        <dbReference type="ChEBI" id="CHEBI:30616"/>
        <dbReference type="ChEBI" id="CHEBI:57287"/>
        <dbReference type="ChEBI" id="CHEBI:57328"/>
        <dbReference type="ChEBI" id="CHEBI:456216"/>
        <dbReference type="EC" id="2.7.1.24"/>
    </reaction>
</comment>
<dbReference type="EC" id="2.7.1.24" evidence="5 6"/>
<dbReference type="RefSeq" id="WP_042058262.1">
    <property type="nucleotide sequence ID" value="NZ_BAND01000041.1"/>
</dbReference>
<evidence type="ECO:0000256" key="6">
    <source>
        <dbReference type="NCBIfam" id="TIGR00152"/>
    </source>
</evidence>